<evidence type="ECO:0000256" key="1">
    <source>
        <dbReference type="SAM" id="Phobius"/>
    </source>
</evidence>
<proteinExistence type="predicted"/>
<organism evidence="2 3">
    <name type="scientific">Nocardioides piscis</name>
    <dbReference type="NCBI Taxonomy" id="2714938"/>
    <lineage>
        <taxon>Bacteria</taxon>
        <taxon>Bacillati</taxon>
        <taxon>Actinomycetota</taxon>
        <taxon>Actinomycetes</taxon>
        <taxon>Propionibacteriales</taxon>
        <taxon>Nocardioidaceae</taxon>
        <taxon>Nocardioides</taxon>
    </lineage>
</organism>
<evidence type="ECO:0000313" key="2">
    <source>
        <dbReference type="EMBL" id="QIK75847.1"/>
    </source>
</evidence>
<sequence>MRELLRHQGVLLNRSLWSWTAVVLGVGGIIQGIYQAAACVGDGCSPGGWVAYAVVPLLAGCAFLAVGLAWDRLSGSDDIDR</sequence>
<dbReference type="EMBL" id="CP049866">
    <property type="protein sequence ID" value="QIK75847.1"/>
    <property type="molecule type" value="Genomic_DNA"/>
</dbReference>
<reference evidence="2 3" key="1">
    <citation type="submission" date="2020-03" db="EMBL/GenBank/DDBJ databases">
        <title>Nocardioides sp. nov., isolated from fish.</title>
        <authorList>
            <person name="Hyun D.-W."/>
            <person name="Bae J.-W."/>
        </authorList>
    </citation>
    <scope>NUCLEOTIDE SEQUENCE [LARGE SCALE GENOMIC DNA]</scope>
    <source>
        <strain evidence="2 3">HDW12A</strain>
    </source>
</reference>
<dbReference type="RefSeq" id="WP_166318375.1">
    <property type="nucleotide sequence ID" value="NZ_CP049866.1"/>
</dbReference>
<keyword evidence="1" id="KW-1133">Transmembrane helix</keyword>
<feature type="transmembrane region" description="Helical" evidence="1">
    <location>
        <begin position="16"/>
        <end position="37"/>
    </location>
</feature>
<dbReference type="AlphaFoldDB" id="A0A6G7YGV6"/>
<evidence type="ECO:0000313" key="3">
    <source>
        <dbReference type="Proteomes" id="UP000502035"/>
    </source>
</evidence>
<name>A0A6G7YGV6_9ACTN</name>
<protein>
    <submittedName>
        <fullName evidence="2">Uncharacterized protein</fullName>
    </submittedName>
</protein>
<keyword evidence="1" id="KW-0812">Transmembrane</keyword>
<keyword evidence="1" id="KW-0472">Membrane</keyword>
<feature type="transmembrane region" description="Helical" evidence="1">
    <location>
        <begin position="49"/>
        <end position="70"/>
    </location>
</feature>
<gene>
    <name evidence="2" type="ORF">G7071_10730</name>
</gene>
<keyword evidence="3" id="KW-1185">Reference proteome</keyword>
<dbReference type="KEGG" id="npi:G7071_10730"/>
<accession>A0A6G7YGV6</accession>
<dbReference type="Proteomes" id="UP000502035">
    <property type="component" value="Chromosome"/>
</dbReference>